<proteinExistence type="predicted"/>
<dbReference type="Pfam" id="PF13411">
    <property type="entry name" value="MerR_1"/>
    <property type="match status" value="1"/>
</dbReference>
<dbReference type="InterPro" id="IPR000551">
    <property type="entry name" value="MerR-type_HTH_dom"/>
</dbReference>
<dbReference type="PANTHER" id="PTHR30204:SF95">
    <property type="entry name" value="HTH-TYPE TRANSCRIPTIONAL REGULATOR CUER"/>
    <property type="match status" value="1"/>
</dbReference>
<dbReference type="SMART" id="SM00422">
    <property type="entry name" value="HTH_MERR"/>
    <property type="match status" value="1"/>
</dbReference>
<dbReference type="PROSITE" id="PS50937">
    <property type="entry name" value="HTH_MERR_2"/>
    <property type="match status" value="1"/>
</dbReference>
<accession>A0A5D4SCL1</accession>
<dbReference type="EMBL" id="VTER01000027">
    <property type="protein sequence ID" value="TYS39969.1"/>
    <property type="molecule type" value="Genomic_DNA"/>
</dbReference>
<dbReference type="Proteomes" id="UP000323732">
    <property type="component" value="Unassembled WGS sequence"/>
</dbReference>
<protein>
    <submittedName>
        <fullName evidence="4">MerR family transcriptional regulator</fullName>
    </submittedName>
</protein>
<evidence type="ECO:0000313" key="6">
    <source>
        <dbReference type="Proteomes" id="UP000323732"/>
    </source>
</evidence>
<evidence type="ECO:0000256" key="1">
    <source>
        <dbReference type="ARBA" id="ARBA00023125"/>
    </source>
</evidence>
<evidence type="ECO:0000313" key="5">
    <source>
        <dbReference type="Proteomes" id="UP000322139"/>
    </source>
</evidence>
<dbReference type="InterPro" id="IPR009061">
    <property type="entry name" value="DNA-bd_dom_put_sf"/>
</dbReference>
<dbReference type="InterPro" id="IPR047057">
    <property type="entry name" value="MerR_fam"/>
</dbReference>
<feature type="domain" description="HTH merR-type" evidence="2">
    <location>
        <begin position="1"/>
        <end position="66"/>
    </location>
</feature>
<dbReference type="AlphaFoldDB" id="A0A5D4SCL1"/>
<name>A0A5D4SCL1_9BACI</name>
<evidence type="ECO:0000313" key="4">
    <source>
        <dbReference type="EMBL" id="TYS60361.1"/>
    </source>
</evidence>
<dbReference type="GO" id="GO:0003700">
    <property type="term" value="F:DNA-binding transcription factor activity"/>
    <property type="evidence" value="ECO:0007669"/>
    <property type="project" value="InterPro"/>
</dbReference>
<dbReference type="Proteomes" id="UP000322139">
    <property type="component" value="Unassembled WGS sequence"/>
</dbReference>
<gene>
    <name evidence="4" type="ORF">FZD47_21375</name>
    <name evidence="3" type="ORF">FZD51_25560</name>
</gene>
<comment type="caution">
    <text evidence="4">The sequence shown here is derived from an EMBL/GenBank/DDBJ whole genome shotgun (WGS) entry which is preliminary data.</text>
</comment>
<dbReference type="Gene3D" id="1.10.1660.10">
    <property type="match status" value="1"/>
</dbReference>
<sequence>MGELAAIANVSKRTIDYYTALGLIKAERSKSNYRLYSEDVLLDLTFIEECKKLHIPLEEIKRKLELKKDGKAASGTVEKQILDVTQQIRHLHTEISSLLPLIQKLDGEEKNNISKKLSTEGLALIQSLKTLTS</sequence>
<dbReference type="RefSeq" id="WP_083783130.1">
    <property type="nucleotide sequence ID" value="NZ_CP160000.1"/>
</dbReference>
<evidence type="ECO:0000313" key="3">
    <source>
        <dbReference type="EMBL" id="TYS39969.1"/>
    </source>
</evidence>
<dbReference type="EMBL" id="VTES01000007">
    <property type="protein sequence ID" value="TYS60361.1"/>
    <property type="molecule type" value="Genomic_DNA"/>
</dbReference>
<dbReference type="GeneID" id="97348488"/>
<organism evidence="4 6">
    <name type="scientific">Bacillus infantis</name>
    <dbReference type="NCBI Taxonomy" id="324767"/>
    <lineage>
        <taxon>Bacteria</taxon>
        <taxon>Bacillati</taxon>
        <taxon>Bacillota</taxon>
        <taxon>Bacilli</taxon>
        <taxon>Bacillales</taxon>
        <taxon>Bacillaceae</taxon>
        <taxon>Bacillus</taxon>
    </lineage>
</organism>
<keyword evidence="1" id="KW-0238">DNA-binding</keyword>
<evidence type="ECO:0000259" key="2">
    <source>
        <dbReference type="PROSITE" id="PS50937"/>
    </source>
</evidence>
<dbReference type="GO" id="GO:0003677">
    <property type="term" value="F:DNA binding"/>
    <property type="evidence" value="ECO:0007669"/>
    <property type="project" value="UniProtKB-KW"/>
</dbReference>
<dbReference type="SUPFAM" id="SSF46955">
    <property type="entry name" value="Putative DNA-binding domain"/>
    <property type="match status" value="1"/>
</dbReference>
<reference evidence="5 6" key="1">
    <citation type="submission" date="2019-08" db="EMBL/GenBank/DDBJ databases">
        <title>Bacillus genomes from the desert of Cuatro Cienegas, Coahuila.</title>
        <authorList>
            <person name="Olmedo-Alvarez G."/>
        </authorList>
    </citation>
    <scope>NUCLEOTIDE SEQUENCE [LARGE SCALE GENOMIC DNA]</scope>
    <source>
        <strain evidence="4 6">CH37_1T</strain>
        <strain evidence="3 5">CH446_14T</strain>
    </source>
</reference>
<dbReference type="PANTHER" id="PTHR30204">
    <property type="entry name" value="REDOX-CYCLING DRUG-SENSING TRANSCRIPTIONAL ACTIVATOR SOXR"/>
    <property type="match status" value="1"/>
</dbReference>